<dbReference type="Pfam" id="PF13186">
    <property type="entry name" value="SPASM"/>
    <property type="match status" value="1"/>
</dbReference>
<comment type="caution">
    <text evidence="2">The sequence shown here is derived from an EMBL/GenBank/DDBJ whole genome shotgun (WGS) entry which is preliminary data.</text>
</comment>
<dbReference type="EMBL" id="BARW01003757">
    <property type="protein sequence ID" value="GAI70647.1"/>
    <property type="molecule type" value="Genomic_DNA"/>
</dbReference>
<dbReference type="InterPro" id="IPR023885">
    <property type="entry name" value="4Fe4S-binding_SPASM_dom"/>
</dbReference>
<feature type="non-terminal residue" evidence="2">
    <location>
        <position position="1"/>
    </location>
</feature>
<dbReference type="SUPFAM" id="SSF102114">
    <property type="entry name" value="Radical SAM enzymes"/>
    <property type="match status" value="1"/>
</dbReference>
<dbReference type="InterPro" id="IPR050377">
    <property type="entry name" value="Radical_SAM_PqqE_MftC-like"/>
</dbReference>
<dbReference type="AlphaFoldDB" id="X1QQ38"/>
<dbReference type="InterPro" id="IPR013785">
    <property type="entry name" value="Aldolase_TIM"/>
</dbReference>
<dbReference type="PANTHER" id="PTHR11228">
    <property type="entry name" value="RADICAL SAM DOMAIN PROTEIN"/>
    <property type="match status" value="1"/>
</dbReference>
<gene>
    <name evidence="2" type="ORF">S12H4_09323</name>
</gene>
<evidence type="ECO:0000259" key="1">
    <source>
        <dbReference type="Pfam" id="PF13186"/>
    </source>
</evidence>
<protein>
    <recommendedName>
        <fullName evidence="1">4Fe4S-binding SPASM domain-containing protein</fullName>
    </recommendedName>
</protein>
<dbReference type="Gene3D" id="3.20.20.70">
    <property type="entry name" value="Aldolase class I"/>
    <property type="match status" value="1"/>
</dbReference>
<name>X1QQ38_9ZZZZ</name>
<dbReference type="NCBIfam" id="TIGR04085">
    <property type="entry name" value="rSAM_more_4Fe4S"/>
    <property type="match status" value="1"/>
</dbReference>
<dbReference type="PANTHER" id="PTHR11228:SF7">
    <property type="entry name" value="PQQA PEPTIDE CYCLASE"/>
    <property type="match status" value="1"/>
</dbReference>
<organism evidence="2">
    <name type="scientific">marine sediment metagenome</name>
    <dbReference type="NCBI Taxonomy" id="412755"/>
    <lineage>
        <taxon>unclassified sequences</taxon>
        <taxon>metagenomes</taxon>
        <taxon>ecological metagenomes</taxon>
    </lineage>
</organism>
<proteinExistence type="predicted"/>
<dbReference type="InterPro" id="IPR058240">
    <property type="entry name" value="rSAM_sf"/>
</dbReference>
<dbReference type="CDD" id="cd21123">
    <property type="entry name" value="SPASM_MftC-like"/>
    <property type="match status" value="1"/>
</dbReference>
<evidence type="ECO:0000313" key="2">
    <source>
        <dbReference type="EMBL" id="GAI70647.1"/>
    </source>
</evidence>
<accession>X1QQ38</accession>
<reference evidence="2" key="1">
    <citation type="journal article" date="2014" name="Front. Microbiol.">
        <title>High frequency of phylogenetically diverse reductive dehalogenase-homologous genes in deep subseafloor sedimentary metagenomes.</title>
        <authorList>
            <person name="Kawai M."/>
            <person name="Futagami T."/>
            <person name="Toyoda A."/>
            <person name="Takaki Y."/>
            <person name="Nishi S."/>
            <person name="Hori S."/>
            <person name="Arai W."/>
            <person name="Tsubouchi T."/>
            <person name="Morono Y."/>
            <person name="Uchiyama I."/>
            <person name="Ito T."/>
            <person name="Fujiyama A."/>
            <person name="Inagaki F."/>
            <person name="Takami H."/>
        </authorList>
    </citation>
    <scope>NUCLEOTIDE SEQUENCE</scope>
    <source>
        <strain evidence="2">Expedition CK06-06</strain>
    </source>
</reference>
<feature type="domain" description="4Fe4S-binding SPASM" evidence="1">
    <location>
        <begin position="107"/>
        <end position="169"/>
    </location>
</feature>
<sequence length="208" mass="23684">ESGILVEVSTTVNKLNLKELDDLIQLSISLGANSFKAIPFMPVGRGSNAKYLTLSSEEMKEYVSNLHNFKKKYDKQIFIHTEETYSWLLDKPPEPSIYDSYVKNLNCAAGTSQVVISSNGLVFPCPFLHNFVAGDLRKESFRQIWIESEILLKFREIKREDLKGKCRECSYIPLRCKGGCRAAAFAHTGDFYAEDPLCWYKPKPLDQV</sequence>